<sequence>MGGAAPSGAWPNPNDCAKKAGTFGGKKKLRRHWRAAANAPAAWDQSQKVMLLRYSSLIAQSPGAHQLWPIV</sequence>
<dbReference type="Proteomes" id="UP000887572">
    <property type="component" value="Unplaced"/>
</dbReference>
<evidence type="ECO:0000313" key="2">
    <source>
        <dbReference type="Proteomes" id="UP000887572"/>
    </source>
</evidence>
<protein>
    <submittedName>
        <fullName evidence="3">Uncharacterized protein</fullName>
    </submittedName>
</protein>
<proteinExistence type="predicted"/>
<accession>A0A914I312</accession>
<name>A0A914I312_GLORO</name>
<dbReference type="WBParaSite" id="Gr19_v10_g64.t1">
    <property type="protein sequence ID" value="Gr19_v10_g64.t1"/>
    <property type="gene ID" value="Gr19_v10_g64"/>
</dbReference>
<reference evidence="3" key="1">
    <citation type="submission" date="2022-11" db="UniProtKB">
        <authorList>
            <consortium name="WormBaseParasite"/>
        </authorList>
    </citation>
    <scope>IDENTIFICATION</scope>
</reference>
<evidence type="ECO:0000313" key="3">
    <source>
        <dbReference type="WBParaSite" id="Gr19_v10_g64.t1"/>
    </source>
</evidence>
<organism evidence="2 3">
    <name type="scientific">Globodera rostochiensis</name>
    <name type="common">Golden nematode worm</name>
    <name type="synonym">Heterodera rostochiensis</name>
    <dbReference type="NCBI Taxonomy" id="31243"/>
    <lineage>
        <taxon>Eukaryota</taxon>
        <taxon>Metazoa</taxon>
        <taxon>Ecdysozoa</taxon>
        <taxon>Nematoda</taxon>
        <taxon>Chromadorea</taxon>
        <taxon>Rhabditida</taxon>
        <taxon>Tylenchina</taxon>
        <taxon>Tylenchomorpha</taxon>
        <taxon>Tylenchoidea</taxon>
        <taxon>Heteroderidae</taxon>
        <taxon>Heteroderinae</taxon>
        <taxon>Globodera</taxon>
    </lineage>
</organism>
<evidence type="ECO:0000256" key="1">
    <source>
        <dbReference type="SAM" id="MobiDB-lite"/>
    </source>
</evidence>
<dbReference type="AlphaFoldDB" id="A0A914I312"/>
<feature type="region of interest" description="Disordered" evidence="1">
    <location>
        <begin position="1"/>
        <end position="23"/>
    </location>
</feature>
<keyword evidence="2" id="KW-1185">Reference proteome</keyword>